<dbReference type="InterPro" id="IPR029069">
    <property type="entry name" value="HotDog_dom_sf"/>
</dbReference>
<evidence type="ECO:0000256" key="1">
    <source>
        <dbReference type="ARBA" id="ARBA00023239"/>
    </source>
</evidence>
<dbReference type="CDD" id="cd01288">
    <property type="entry name" value="FabZ"/>
    <property type="match status" value="1"/>
</dbReference>
<name>A0ABT6F622_9BACT</name>
<protein>
    <submittedName>
        <fullName evidence="3">Beta-hydroxyacyl-ACP dehydratase</fullName>
        <ecNumber evidence="3">4.2.1.-</ecNumber>
    </submittedName>
</protein>
<comment type="caution">
    <text evidence="3">The sequence shown here is derived from an EMBL/GenBank/DDBJ whole genome shotgun (WGS) entry which is preliminary data.</text>
</comment>
<dbReference type="Proteomes" id="UP001216907">
    <property type="component" value="Unassembled WGS sequence"/>
</dbReference>
<dbReference type="Gene3D" id="3.10.129.10">
    <property type="entry name" value="Hotdog Thioesterase"/>
    <property type="match status" value="1"/>
</dbReference>
<dbReference type="EC" id="4.2.1.-" evidence="3"/>
<dbReference type="EMBL" id="JARRAG010000001">
    <property type="protein sequence ID" value="MDG3002969.1"/>
    <property type="molecule type" value="Genomic_DNA"/>
</dbReference>
<keyword evidence="1 3" id="KW-0456">Lyase</keyword>
<dbReference type="GO" id="GO:0016829">
    <property type="term" value="F:lyase activity"/>
    <property type="evidence" value="ECO:0007669"/>
    <property type="project" value="UniProtKB-KW"/>
</dbReference>
<dbReference type="InterPro" id="IPR013114">
    <property type="entry name" value="FabA_FabZ"/>
</dbReference>
<proteinExistence type="predicted"/>
<accession>A0ABT6F622</accession>
<evidence type="ECO:0000256" key="2">
    <source>
        <dbReference type="SAM" id="MobiDB-lite"/>
    </source>
</evidence>
<dbReference type="PANTHER" id="PTHR30272:SF1">
    <property type="entry name" value="3-HYDROXYACYL-[ACYL-CARRIER-PROTEIN] DEHYDRATASE"/>
    <property type="match status" value="1"/>
</dbReference>
<reference evidence="3 4" key="1">
    <citation type="submission" date="2023-03" db="EMBL/GenBank/DDBJ databases">
        <title>Paludisphaera mucosa sp. nov. a novel planctomycete from northern fen.</title>
        <authorList>
            <person name="Ivanova A."/>
        </authorList>
    </citation>
    <scope>NUCLEOTIDE SEQUENCE [LARGE SCALE GENOMIC DNA]</scope>
    <source>
        <strain evidence="3 4">Pla2</strain>
    </source>
</reference>
<dbReference type="SUPFAM" id="SSF54637">
    <property type="entry name" value="Thioesterase/thiol ester dehydrase-isomerase"/>
    <property type="match status" value="1"/>
</dbReference>
<sequence length="180" mass="19473">MRWIWIDKFVEFRSGQFARAIKNLTLAEEHLHDHFPGYPVMPASLIIEGLAQTGGILVGEAGGFAEKVVLAKIPRAEFFGVACAGDQLIYEVTLTDLRAEGAVVEGKAFLGTELLADVEIVFAHLDNTRANQIFGPKNFVFTQQLLGVLDLAKAQQRAKENEGALADGEVNGEAPVAPTP</sequence>
<dbReference type="Pfam" id="PF07977">
    <property type="entry name" value="FabA"/>
    <property type="match status" value="1"/>
</dbReference>
<evidence type="ECO:0000313" key="4">
    <source>
        <dbReference type="Proteomes" id="UP001216907"/>
    </source>
</evidence>
<evidence type="ECO:0000313" key="3">
    <source>
        <dbReference type="EMBL" id="MDG3002969.1"/>
    </source>
</evidence>
<organism evidence="3 4">
    <name type="scientific">Paludisphaera mucosa</name>
    <dbReference type="NCBI Taxonomy" id="3030827"/>
    <lineage>
        <taxon>Bacteria</taxon>
        <taxon>Pseudomonadati</taxon>
        <taxon>Planctomycetota</taxon>
        <taxon>Planctomycetia</taxon>
        <taxon>Isosphaerales</taxon>
        <taxon>Isosphaeraceae</taxon>
        <taxon>Paludisphaera</taxon>
    </lineage>
</organism>
<dbReference type="PANTHER" id="PTHR30272">
    <property type="entry name" value="3-HYDROXYACYL-[ACYL-CARRIER-PROTEIN] DEHYDRATASE"/>
    <property type="match status" value="1"/>
</dbReference>
<dbReference type="RefSeq" id="WP_277859328.1">
    <property type="nucleotide sequence ID" value="NZ_JARRAG010000001.1"/>
</dbReference>
<keyword evidence="4" id="KW-1185">Reference proteome</keyword>
<feature type="region of interest" description="Disordered" evidence="2">
    <location>
        <begin position="160"/>
        <end position="180"/>
    </location>
</feature>
<gene>
    <name evidence="3" type="ORF">PZE19_04260</name>
</gene>